<protein>
    <submittedName>
        <fullName evidence="1">Uncharacterized protein</fullName>
    </submittedName>
</protein>
<dbReference type="EMBL" id="CP071520">
    <property type="protein sequence ID" value="QSX96941.1"/>
    <property type="molecule type" value="Genomic_DNA"/>
</dbReference>
<evidence type="ECO:0000313" key="1">
    <source>
        <dbReference type="EMBL" id="QSX96941.1"/>
    </source>
</evidence>
<dbReference type="AlphaFoldDB" id="A0AAJ4MUI6"/>
<evidence type="ECO:0000313" key="2">
    <source>
        <dbReference type="Proteomes" id="UP000662821"/>
    </source>
</evidence>
<dbReference type="Proteomes" id="UP000662821">
    <property type="component" value="Chromosome"/>
</dbReference>
<gene>
    <name evidence="1" type="ORF">J3P46_02930</name>
</gene>
<reference evidence="1 2" key="1">
    <citation type="submission" date="2021-03" db="EMBL/GenBank/DDBJ databases">
        <title>Draft genome sequence of Janthinobacterium sp. strain PLB02 isolated from infected primmorphs (Lubomirskia baicalensis).</title>
        <authorList>
            <person name="Chernogor L.I."/>
            <person name="Belikov S.I."/>
            <person name="Petrushin I.S."/>
        </authorList>
    </citation>
    <scope>NUCLEOTIDE SEQUENCE [LARGE SCALE GENOMIC DNA]</scope>
    <source>
        <strain evidence="1 2">PLB02</strain>
    </source>
</reference>
<name>A0AAJ4MUI6_9BURK</name>
<sequence length="201" mass="22180">MILSWKAPVDYHDKLTGSYDKEGGSYETAGSNFDYLALLQGAPYPFGMDRPPVHFVCTRERLLKHDCLWLLGDVPLVSARLAGFLAGVAGQDVELLSPACIMAGGEPVEQPFYIVNATQHVQRVDLERSIAEKDDKGNVIYFTRTFLRDEELAPRQIARDAQSGDLLISSELAGLMKAARFNGGKSLGFYRAAGNWQPVLE</sequence>
<dbReference type="RefSeq" id="WP_151092234.1">
    <property type="nucleotide sequence ID" value="NZ_CP071520.1"/>
</dbReference>
<accession>A0AAJ4MUI6</accession>
<proteinExistence type="predicted"/>
<organism evidence="1 2">
    <name type="scientific">Janthinobacterium lividum</name>
    <dbReference type="NCBI Taxonomy" id="29581"/>
    <lineage>
        <taxon>Bacteria</taxon>
        <taxon>Pseudomonadati</taxon>
        <taxon>Pseudomonadota</taxon>
        <taxon>Betaproteobacteria</taxon>
        <taxon>Burkholderiales</taxon>
        <taxon>Oxalobacteraceae</taxon>
        <taxon>Janthinobacterium</taxon>
    </lineage>
</organism>